<keyword evidence="1 3" id="KW-0547">Nucleotide-binding</keyword>
<evidence type="ECO:0000256" key="1">
    <source>
        <dbReference type="ARBA" id="ARBA00022741"/>
    </source>
</evidence>
<dbReference type="RefSeq" id="WP_039327785.1">
    <property type="nucleotide sequence ID" value="NZ_CP007496.1"/>
</dbReference>
<dbReference type="PROSITE" id="PS51161">
    <property type="entry name" value="ATP_CONE"/>
    <property type="match status" value="1"/>
</dbReference>
<evidence type="ECO:0000256" key="4">
    <source>
        <dbReference type="SAM" id="MobiDB-lite"/>
    </source>
</evidence>
<organism evidence="6 7">
    <name type="scientific">Candidatus Nanosynbacter lyticus</name>
    <dbReference type="NCBI Taxonomy" id="2093824"/>
    <lineage>
        <taxon>Bacteria</taxon>
        <taxon>Candidatus Saccharimonadota</taxon>
        <taxon>Candidatus Saccharimonadia</taxon>
        <taxon>Candidatus Nanosynbacterales</taxon>
        <taxon>Candidatus Nanosynbacteraceae</taxon>
        <taxon>Candidatus Nanosynbacter</taxon>
    </lineage>
</organism>
<keyword evidence="7" id="KW-1185">Reference proteome</keyword>
<gene>
    <name evidence="6" type="ORF">TM7x_03300</name>
</gene>
<evidence type="ECO:0000313" key="6">
    <source>
        <dbReference type="EMBL" id="AJA06916.1"/>
    </source>
</evidence>
<evidence type="ECO:0000256" key="3">
    <source>
        <dbReference type="PROSITE-ProRule" id="PRU00492"/>
    </source>
</evidence>
<dbReference type="InterPro" id="IPR005144">
    <property type="entry name" value="ATP-cone_dom"/>
</dbReference>
<evidence type="ECO:0000259" key="5">
    <source>
        <dbReference type="PROSITE" id="PS51161"/>
    </source>
</evidence>
<evidence type="ECO:0000256" key="2">
    <source>
        <dbReference type="ARBA" id="ARBA00022840"/>
    </source>
</evidence>
<dbReference type="KEGG" id="sox:TM7x_03300"/>
<protein>
    <recommendedName>
        <fullName evidence="5">ATP-cone domain-containing protein</fullName>
    </recommendedName>
</protein>
<feature type="domain" description="ATP-cone" evidence="5">
    <location>
        <begin position="7"/>
        <end position="95"/>
    </location>
</feature>
<dbReference type="GO" id="GO:0005524">
    <property type="term" value="F:ATP binding"/>
    <property type="evidence" value="ECO:0007669"/>
    <property type="project" value="UniProtKB-UniRule"/>
</dbReference>
<keyword evidence="2 3" id="KW-0067">ATP-binding</keyword>
<dbReference type="AlphaFoldDB" id="A0A6S4GS03"/>
<feature type="region of interest" description="Disordered" evidence="4">
    <location>
        <begin position="1"/>
        <end position="21"/>
    </location>
</feature>
<name>A0A6S4GS03_9BACT</name>
<accession>A0A6S4GS03</accession>
<evidence type="ECO:0000313" key="7">
    <source>
        <dbReference type="Proteomes" id="UP000030902"/>
    </source>
</evidence>
<sequence length="95" mass="10961">MVRSEQIYVTKQGKRQSEEFSPDKLHNSIFATCLSVRTPEGQAQDIAKTVTLGVMNWCETRPEITSADIRRQAQRIMKDLHPDAAYLYKNYKTII</sequence>
<dbReference type="EMBL" id="CP007496">
    <property type="protein sequence ID" value="AJA06916.1"/>
    <property type="molecule type" value="Genomic_DNA"/>
</dbReference>
<proteinExistence type="predicted"/>
<dbReference type="Proteomes" id="UP000030902">
    <property type="component" value="Chromosome"/>
</dbReference>
<reference evidence="6 7" key="1">
    <citation type="journal article" date="2015" name="Proc. Natl. Acad. Sci. U.S.A.">
        <title>Cultivation of a human-associated TM7 phylotype reveals a reduced genome and epibiotic parasitic lifestyle.</title>
        <authorList>
            <person name="He X."/>
            <person name="McLean J.S."/>
            <person name="Edlund A."/>
            <person name="Yooseph S."/>
            <person name="Hall A.P."/>
            <person name="Liu S.Y."/>
            <person name="Dorrestein P.C."/>
            <person name="Esquenazi E."/>
            <person name="Hunter R.C."/>
            <person name="Cheng G."/>
            <person name="Nelson K.E."/>
            <person name="Lux R."/>
            <person name="Shi W."/>
        </authorList>
    </citation>
    <scope>NUCLEOTIDE SEQUENCE [LARGE SCALE GENOMIC DNA]</scope>
    <source>
        <strain evidence="6 7">TM7x</strain>
    </source>
</reference>